<dbReference type="Proteomes" id="UP000251314">
    <property type="component" value="Unassembled WGS sequence"/>
</dbReference>
<dbReference type="OrthoDB" id="2630497at2759"/>
<sequence length="240" mass="26720">MAESQNLQKEYADAQGRGNAERFEVGDLVLLNAKNLPTHAVSAIFGTKLRPRLIGPFKVEAKKGLAYTLNLPKKMGTHPVFYVGLLKPYRDPAQMSAEALAPGRHVVAEPREGGQHQVAGPAAEDAETRLADLAAERLDAPGPQPGCEPLAGNRPSPPAAASHRDLPPGGERSRSRRGRTRRQGEYVIPDRTRRCDSRREYPAEARPPPTLLEERDDLHYHVDRFVARRRRQFRTQYLVS</sequence>
<dbReference type="STRING" id="29920.A0A329SA40"/>
<evidence type="ECO:0000256" key="1">
    <source>
        <dbReference type="SAM" id="MobiDB-lite"/>
    </source>
</evidence>
<dbReference type="AlphaFoldDB" id="A0A329SA40"/>
<evidence type="ECO:0000313" key="5">
    <source>
        <dbReference type="EMBL" id="KAG2967834.1"/>
    </source>
</evidence>
<feature type="region of interest" description="Disordered" evidence="1">
    <location>
        <begin position="138"/>
        <end position="212"/>
    </location>
</feature>
<dbReference type="Proteomes" id="UP000735874">
    <property type="component" value="Unassembled WGS sequence"/>
</dbReference>
<gene>
    <name evidence="6" type="ORF">PC110_g11221</name>
    <name evidence="3" type="ORF">PC113_g19630</name>
    <name evidence="4" type="ORF">PC115_g19160</name>
    <name evidence="5" type="ORF">PC118_g18356</name>
</gene>
<evidence type="ECO:0000259" key="2">
    <source>
        <dbReference type="Pfam" id="PF24626"/>
    </source>
</evidence>
<organism evidence="6 7">
    <name type="scientific">Phytophthora cactorum</name>
    <dbReference type="NCBI Taxonomy" id="29920"/>
    <lineage>
        <taxon>Eukaryota</taxon>
        <taxon>Sar</taxon>
        <taxon>Stramenopiles</taxon>
        <taxon>Oomycota</taxon>
        <taxon>Peronosporomycetes</taxon>
        <taxon>Peronosporales</taxon>
        <taxon>Peronosporaceae</taxon>
        <taxon>Phytophthora</taxon>
    </lineage>
</organism>
<reference evidence="3" key="2">
    <citation type="submission" date="2018-10" db="EMBL/GenBank/DDBJ databases">
        <title>Effector identification in a new, highly contiguous assembly of the strawberry crown rot pathogen Phytophthora cactorum.</title>
        <authorList>
            <person name="Armitage A.D."/>
            <person name="Nellist C.F."/>
            <person name="Bates H."/>
            <person name="Vickerstaff R.J."/>
            <person name="Harrison R.J."/>
        </authorList>
    </citation>
    <scope>NUCLEOTIDE SEQUENCE</scope>
    <source>
        <strain evidence="3">15-7</strain>
        <strain evidence="4">4032</strain>
        <strain evidence="5">P415</strain>
    </source>
</reference>
<protein>
    <recommendedName>
        <fullName evidence="2">Tf2-1-like SH3-like domain-containing protein</fullName>
    </recommendedName>
</protein>
<dbReference type="InterPro" id="IPR056924">
    <property type="entry name" value="SH3_Tf2-1"/>
</dbReference>
<dbReference type="Pfam" id="PF24626">
    <property type="entry name" value="SH3_Tf2-1"/>
    <property type="match status" value="1"/>
</dbReference>
<dbReference type="EMBL" id="RCMG01001026">
    <property type="protein sequence ID" value="KAG2838660.1"/>
    <property type="molecule type" value="Genomic_DNA"/>
</dbReference>
<dbReference type="EMBL" id="RCMI01001059">
    <property type="protein sequence ID" value="KAG2891552.1"/>
    <property type="molecule type" value="Genomic_DNA"/>
</dbReference>
<name>A0A329SA40_9STRA</name>
<comment type="caution">
    <text evidence="6">The sequence shown here is derived from an EMBL/GenBank/DDBJ whole genome shotgun (WGS) entry which is preliminary data.</text>
</comment>
<proteinExistence type="predicted"/>
<dbReference type="VEuPathDB" id="FungiDB:PC110_g11221"/>
<feature type="domain" description="Tf2-1-like SH3-like" evidence="2">
    <location>
        <begin position="26"/>
        <end position="90"/>
    </location>
</feature>
<evidence type="ECO:0000313" key="6">
    <source>
        <dbReference type="EMBL" id="RAW32442.1"/>
    </source>
</evidence>
<evidence type="ECO:0000313" key="3">
    <source>
        <dbReference type="EMBL" id="KAG2838660.1"/>
    </source>
</evidence>
<evidence type="ECO:0000313" key="7">
    <source>
        <dbReference type="Proteomes" id="UP000251314"/>
    </source>
</evidence>
<evidence type="ECO:0000313" key="4">
    <source>
        <dbReference type="EMBL" id="KAG2891552.1"/>
    </source>
</evidence>
<dbReference type="EMBL" id="MJFZ01000277">
    <property type="protein sequence ID" value="RAW32442.1"/>
    <property type="molecule type" value="Genomic_DNA"/>
</dbReference>
<feature type="compositionally biased region" description="Basic and acidic residues" evidence="1">
    <location>
        <begin position="182"/>
        <end position="203"/>
    </location>
</feature>
<accession>A0A329SA40</accession>
<dbReference type="EMBL" id="RCML01000903">
    <property type="protein sequence ID" value="KAG2967834.1"/>
    <property type="molecule type" value="Genomic_DNA"/>
</dbReference>
<dbReference type="Proteomes" id="UP000697107">
    <property type="component" value="Unassembled WGS sequence"/>
</dbReference>
<dbReference type="Proteomes" id="UP000774804">
    <property type="component" value="Unassembled WGS sequence"/>
</dbReference>
<reference evidence="6 7" key="1">
    <citation type="submission" date="2018-01" db="EMBL/GenBank/DDBJ databases">
        <title>Draft genome of the strawberry crown rot pathogen Phytophthora cactorum.</title>
        <authorList>
            <person name="Armitage A.D."/>
            <person name="Lysoe E."/>
            <person name="Nellist C.F."/>
            <person name="Harrison R.J."/>
            <person name="Brurberg M.B."/>
        </authorList>
    </citation>
    <scope>NUCLEOTIDE SEQUENCE [LARGE SCALE GENOMIC DNA]</scope>
    <source>
        <strain evidence="6 7">10300</strain>
    </source>
</reference>
<keyword evidence="7" id="KW-1185">Reference proteome</keyword>